<accession>A0A8T2JBK2</accession>
<comment type="subunit">
    <text evidence="14">Forms part of the Nup160 subcomplex in the nuclear pore which is composed of NUP160, NUP133, NUP107 and Nup96. This complex plays a role in RNA export and in tethering Nup98 and NUP153 to the nucleus.</text>
</comment>
<proteinExistence type="inferred from homology"/>
<name>A0A8T2JBK2_9PIPI</name>
<evidence type="ECO:0000259" key="17">
    <source>
        <dbReference type="Pfam" id="PF08801"/>
    </source>
</evidence>
<dbReference type="GO" id="GO:0006606">
    <property type="term" value="P:protein import into nucleus"/>
    <property type="evidence" value="ECO:0007669"/>
    <property type="project" value="TreeGrafter"/>
</dbReference>
<dbReference type="GO" id="GO:0000776">
    <property type="term" value="C:kinetochore"/>
    <property type="evidence" value="ECO:0007669"/>
    <property type="project" value="UniProtKB-KW"/>
</dbReference>
<dbReference type="GO" id="GO:0000972">
    <property type="term" value="P:transcription-dependent tethering of RNA polymerase II gene DNA at nuclear periphery"/>
    <property type="evidence" value="ECO:0007669"/>
    <property type="project" value="TreeGrafter"/>
</dbReference>
<gene>
    <name evidence="18" type="ORF">GDO86_006618</name>
</gene>
<dbReference type="GO" id="GO:0048513">
    <property type="term" value="P:animal organ development"/>
    <property type="evidence" value="ECO:0007669"/>
    <property type="project" value="UniProtKB-ARBA"/>
</dbReference>
<dbReference type="AlphaFoldDB" id="A0A8T2JBK2"/>
<dbReference type="GO" id="GO:0031080">
    <property type="term" value="C:nuclear pore outer ring"/>
    <property type="evidence" value="ECO:0007669"/>
    <property type="project" value="TreeGrafter"/>
</dbReference>
<evidence type="ECO:0000256" key="8">
    <source>
        <dbReference type="ARBA" id="ARBA00022927"/>
    </source>
</evidence>
<evidence type="ECO:0000256" key="7">
    <source>
        <dbReference type="ARBA" id="ARBA00022838"/>
    </source>
</evidence>
<keyword evidence="11" id="KW-0539">Nucleus</keyword>
<keyword evidence="8" id="KW-0653">Protein transport</keyword>
<dbReference type="FunFam" id="1.25.40.700:FF:000001">
    <property type="entry name" value="Nuclear pore complex protein"/>
    <property type="match status" value="1"/>
</dbReference>
<dbReference type="PANTHER" id="PTHR13405">
    <property type="entry name" value="NUCLEAR PORE COMPLEX PROTEIN NUP133"/>
    <property type="match status" value="1"/>
</dbReference>
<dbReference type="PANTHER" id="PTHR13405:SF11">
    <property type="entry name" value="NUCLEAR PORE COMPLEX PROTEIN NUP133"/>
    <property type="match status" value="1"/>
</dbReference>
<evidence type="ECO:0000256" key="13">
    <source>
        <dbReference type="ARBA" id="ARBA00055775"/>
    </source>
</evidence>
<evidence type="ECO:0000256" key="12">
    <source>
        <dbReference type="ARBA" id="ARBA00023328"/>
    </source>
</evidence>
<comment type="function">
    <text evidence="13">Involved in poly(A)+ RNA transport. Involved in nephrogenesis.</text>
</comment>
<evidence type="ECO:0000256" key="15">
    <source>
        <dbReference type="ARBA" id="ARBA00068592"/>
    </source>
</evidence>
<keyword evidence="12" id="KW-0137">Centromere</keyword>
<dbReference type="Gene3D" id="1.25.40.700">
    <property type="match status" value="1"/>
</dbReference>
<dbReference type="GO" id="GO:0017056">
    <property type="term" value="F:structural constituent of nuclear pore"/>
    <property type="evidence" value="ECO:0007669"/>
    <property type="project" value="InterPro"/>
</dbReference>
<dbReference type="EMBL" id="JAACNH010000006">
    <property type="protein sequence ID" value="KAG8440947.1"/>
    <property type="molecule type" value="Genomic_DNA"/>
</dbReference>
<comment type="similarity">
    <text evidence="3">Belongs to the nucleoporin Nup133 family.</text>
</comment>
<keyword evidence="10" id="KW-0906">Nuclear pore complex</keyword>
<dbReference type="SUPFAM" id="SSF117289">
    <property type="entry name" value="Nucleoporin domain"/>
    <property type="match status" value="1"/>
</dbReference>
<dbReference type="InterPro" id="IPR015943">
    <property type="entry name" value="WD40/YVTN_repeat-like_dom_sf"/>
</dbReference>
<evidence type="ECO:0000256" key="11">
    <source>
        <dbReference type="ARBA" id="ARBA00023242"/>
    </source>
</evidence>
<keyword evidence="6" id="KW-0509">mRNA transport</keyword>
<keyword evidence="7" id="KW-0995">Kinetochore</keyword>
<evidence type="ECO:0000313" key="18">
    <source>
        <dbReference type="EMBL" id="KAG8440947.1"/>
    </source>
</evidence>
<evidence type="ECO:0000256" key="3">
    <source>
        <dbReference type="ARBA" id="ARBA00005569"/>
    </source>
</evidence>
<feature type="compositionally biased region" description="Polar residues" evidence="16">
    <location>
        <begin position="32"/>
        <end position="42"/>
    </location>
</feature>
<feature type="region of interest" description="Disordered" evidence="16">
    <location>
        <begin position="1"/>
        <end position="45"/>
    </location>
</feature>
<comment type="subcellular location">
    <subcellularLocation>
        <location evidence="2">Chromosome</location>
        <location evidence="2">Centromere</location>
        <location evidence="2">Kinetochore</location>
    </subcellularLocation>
    <subcellularLocation>
        <location evidence="1">Nucleus</location>
        <location evidence="1">Nuclear pore complex</location>
    </subcellularLocation>
</comment>
<feature type="domain" description="Nucleoporin Nup133/Nup155-like N-terminal" evidence="17">
    <location>
        <begin position="80"/>
        <end position="409"/>
    </location>
</feature>
<evidence type="ECO:0000256" key="6">
    <source>
        <dbReference type="ARBA" id="ARBA00022816"/>
    </source>
</evidence>
<reference evidence="18" key="1">
    <citation type="thesis" date="2020" institute="ProQuest LLC" country="789 East Eisenhower Parkway, Ann Arbor, MI, USA">
        <title>Comparative Genomics and Chromosome Evolution.</title>
        <authorList>
            <person name="Mudd A.B."/>
        </authorList>
    </citation>
    <scope>NUCLEOTIDE SEQUENCE</scope>
    <source>
        <strain evidence="18">Female2</strain>
        <tissue evidence="18">Blood</tissue>
    </source>
</reference>
<keyword evidence="5" id="KW-0158">Chromosome</keyword>
<keyword evidence="4" id="KW-0813">Transport</keyword>
<evidence type="ECO:0000256" key="14">
    <source>
        <dbReference type="ARBA" id="ARBA00061981"/>
    </source>
</evidence>
<dbReference type="Proteomes" id="UP000812440">
    <property type="component" value="Chromosome 3"/>
</dbReference>
<dbReference type="Gene3D" id="1.20.58.1380">
    <property type="match status" value="1"/>
</dbReference>
<organism evidence="18 19">
    <name type="scientific">Hymenochirus boettgeri</name>
    <name type="common">Congo dwarf clawed frog</name>
    <dbReference type="NCBI Taxonomy" id="247094"/>
    <lineage>
        <taxon>Eukaryota</taxon>
        <taxon>Metazoa</taxon>
        <taxon>Chordata</taxon>
        <taxon>Craniata</taxon>
        <taxon>Vertebrata</taxon>
        <taxon>Euteleostomi</taxon>
        <taxon>Amphibia</taxon>
        <taxon>Batrachia</taxon>
        <taxon>Anura</taxon>
        <taxon>Pipoidea</taxon>
        <taxon>Pipidae</taxon>
        <taxon>Pipinae</taxon>
        <taxon>Hymenochirus</taxon>
    </lineage>
</organism>
<protein>
    <recommendedName>
        <fullName evidence="15">Nuclear pore complex protein Nup133</fullName>
    </recommendedName>
</protein>
<keyword evidence="19" id="KW-1185">Reference proteome</keyword>
<dbReference type="FunFam" id="1.20.58.1380:FF:000001">
    <property type="entry name" value="Nuclear pore complex protein Nup133"/>
    <property type="match status" value="1"/>
</dbReference>
<evidence type="ECO:0000256" key="1">
    <source>
        <dbReference type="ARBA" id="ARBA00004567"/>
    </source>
</evidence>
<evidence type="ECO:0000256" key="10">
    <source>
        <dbReference type="ARBA" id="ARBA00023132"/>
    </source>
</evidence>
<dbReference type="Gene3D" id="2.130.10.10">
    <property type="entry name" value="YVTN repeat-like/Quinoprotein amine dehydrogenase"/>
    <property type="match status" value="1"/>
</dbReference>
<dbReference type="OrthoDB" id="103454at2759"/>
<dbReference type="GO" id="GO:0016973">
    <property type="term" value="P:poly(A)+ mRNA export from nucleus"/>
    <property type="evidence" value="ECO:0007669"/>
    <property type="project" value="TreeGrafter"/>
</dbReference>
<evidence type="ECO:0000256" key="5">
    <source>
        <dbReference type="ARBA" id="ARBA00022454"/>
    </source>
</evidence>
<keyword evidence="9" id="KW-0811">Translocation</keyword>
<evidence type="ECO:0000256" key="9">
    <source>
        <dbReference type="ARBA" id="ARBA00023010"/>
    </source>
</evidence>
<dbReference type="Pfam" id="PF08801">
    <property type="entry name" value="Nucleoporin_N"/>
    <property type="match status" value="1"/>
</dbReference>
<dbReference type="FunFam" id="2.130.10.10:FF:000238">
    <property type="entry name" value="Nuclear pore complex protein Nup133"/>
    <property type="match status" value="1"/>
</dbReference>
<dbReference type="InterPro" id="IPR014908">
    <property type="entry name" value="Nucleoporin_Nup133/Nup155_N"/>
</dbReference>
<evidence type="ECO:0000256" key="16">
    <source>
        <dbReference type="SAM" id="MobiDB-lite"/>
    </source>
</evidence>
<evidence type="ECO:0000256" key="2">
    <source>
        <dbReference type="ARBA" id="ARBA00004629"/>
    </source>
</evidence>
<sequence>MFPSPRAQGVGPARRSYNPRLAGSKKGLGPGVSTTGSPSTLFSPVGRRVSTSGARAAPSRFILHPVAAETVNYNVQLFGPSLPVKVMEALTNAGEGDPLSAHIHDSGWAWLVCGDRLIIWKINHSTSAKLICKELQLPPCDIEYSAHLVDICAHTGDATSALSVALMTATPEGTVRYWTNILHESSYTETNADFGSNTCVFVTAVRGKSFILSSSRNQLVRLTPDSSGKIHQRILPQGQGMLSGISRRVSSLFGILASTVECTLSSVLWDKGDCFYTLTMVITKKWELDDTSESHVLNWEMSRILRENISDAIWGSEADYDAIKEGINIDFLSLSQCCDSLVILAAAWHPGDNPCQIYYALITVTDEGYNMSDEITVEVTQFSPPFEYEEMQMCNFVIPKVNSQACFLYNKDMAFACSTGTGRSSLPHEKFSFDMQGDGIIGAGSCEGFPIFFIKKTGLLTIVPKEATSLLSEHMEESLSSINESTSQAAVKDFTSRIEQIPHDDKTKHLKAAFLKYCRKDLLSAQSMVDNLFSSDMESDNELDQAVNQISVDLIDDYPASDPRWAESVPEEAAGFSNTSLILLHQLEDKMKAHSFFLDFLHQVGIFSRVRTCHTRDMLRATRLLLSEHAEKLSAAIVLKNHHTKLPELINSAIQLALGKRMCSIPQNLTAADVFFREVSQMDIIFECLVDKEEADLENTPIDSIEWADNVVNINTVLKDMLHAACQYRQNKSSLYKNENIIHEPEHIPWTGSSGPAGVRSVLIRQHGIILKVYPQADSSLRTILIEQLAALLNYLLDDYVTQLKSVDKLTNQERFEILEIEYTQKRSELLSPLLSLGQYAWASNLAEKYCDFDILVQICELTDNQTRLQRYMTQFSGHNFSDFLFRWYLEKGKRGKLLSQPASQHGQLSVFLQAHEHLSWLHELNSQEFDKAHRTLEVLANTETRYFSKKKTLLGLSKLAALASDFQNDILQEKIEEIAEQEHFLLHQETLPKQLLEEKQLDINTMPLLSAVELIELYTCDENKRANESDFQKALDLLEYITEDSDVDIEALKLEILCKAVKRDEWSSLDSKGDPIDATKDSIFVKVLQNLLNKGIELKNYLPKVDELLQSDELGSLRSNSYFEFFLKANYEYYMKVQS</sequence>
<evidence type="ECO:0000313" key="19">
    <source>
        <dbReference type="Proteomes" id="UP000812440"/>
    </source>
</evidence>
<dbReference type="InterPro" id="IPR037624">
    <property type="entry name" value="Nup133-like"/>
</dbReference>
<comment type="caution">
    <text evidence="18">The sequence shown here is derived from an EMBL/GenBank/DDBJ whole genome shotgun (WGS) entry which is preliminary data.</text>
</comment>
<evidence type="ECO:0000256" key="4">
    <source>
        <dbReference type="ARBA" id="ARBA00022448"/>
    </source>
</evidence>
<dbReference type="GO" id="GO:0048731">
    <property type="term" value="P:system development"/>
    <property type="evidence" value="ECO:0007669"/>
    <property type="project" value="UniProtKB-ARBA"/>
</dbReference>